<evidence type="ECO:0000259" key="1">
    <source>
        <dbReference type="Pfam" id="PF04492"/>
    </source>
</evidence>
<comment type="caution">
    <text evidence="2">The sequence shown here is derived from an EMBL/GenBank/DDBJ whole genome shotgun (WGS) entry which is preliminary data.</text>
</comment>
<keyword evidence="3" id="KW-1185">Reference proteome</keyword>
<gene>
    <name evidence="2" type="ORF">J2W69_000651</name>
</gene>
<dbReference type="NCBIfam" id="TIGR01610">
    <property type="entry name" value="phage_O_Nterm"/>
    <property type="match status" value="1"/>
</dbReference>
<reference evidence="2 3" key="1">
    <citation type="submission" date="2023-07" db="EMBL/GenBank/DDBJ databases">
        <title>Sorghum-associated microbial communities from plants grown in Nebraska, USA.</title>
        <authorList>
            <person name="Schachtman D."/>
        </authorList>
    </citation>
    <scope>NUCLEOTIDE SEQUENCE [LARGE SCALE GENOMIC DNA]</scope>
    <source>
        <strain evidence="2 3">4138</strain>
    </source>
</reference>
<protein>
    <submittedName>
        <fullName evidence="2">Phage replication O-like protein O</fullName>
    </submittedName>
</protein>
<dbReference type="InterPro" id="IPR036388">
    <property type="entry name" value="WH-like_DNA-bd_sf"/>
</dbReference>
<organism evidence="2 3">
    <name type="scientific">Rheinheimera soli</name>
    <dbReference type="NCBI Taxonomy" id="443616"/>
    <lineage>
        <taxon>Bacteria</taxon>
        <taxon>Pseudomonadati</taxon>
        <taxon>Pseudomonadota</taxon>
        <taxon>Gammaproteobacteria</taxon>
        <taxon>Chromatiales</taxon>
        <taxon>Chromatiaceae</taxon>
        <taxon>Rheinheimera</taxon>
    </lineage>
</organism>
<dbReference type="Gene3D" id="1.10.10.10">
    <property type="entry name" value="Winged helix-like DNA-binding domain superfamily/Winged helix DNA-binding domain"/>
    <property type="match status" value="1"/>
</dbReference>
<dbReference type="EMBL" id="JAVDWR010000001">
    <property type="protein sequence ID" value="MDR7119736.1"/>
    <property type="molecule type" value="Genomic_DNA"/>
</dbReference>
<dbReference type="Proteomes" id="UP001257909">
    <property type="component" value="Unassembled WGS sequence"/>
</dbReference>
<sequence>MSQNVADLTKYRKQKERPVVAQIEDGYTMISNTLMDAAGATDLSGSELSVLLLIIRHTYGFKRKVWGLTNTYLAAKSVYCVKSISKAKKSLIDRKMIWEDEQGLVGPNPVISDWVMTDGKSEKRAKAANSMREQLLQQVEQMLQLDGTNAPVDGNNCSSIKERTKERTKEIDLPSSPQADDETITKPNAVIQKGTNWGTQEDLDVVNQMESILAGWQGEDYRPPKPAALAKKCNDVRMMRTVDERKPEHILTLFKIAQADRFWRKNCMAPSSVRKHWATLVDIRNDLKKSMQQKPHPKTIGADGMVRTAEDWNKHIQQNCVPQFNEKGELISHA</sequence>
<name>A0ABU1VVI6_9GAMM</name>
<evidence type="ECO:0000313" key="2">
    <source>
        <dbReference type="EMBL" id="MDR7119736.1"/>
    </source>
</evidence>
<dbReference type="RefSeq" id="WP_310274517.1">
    <property type="nucleotide sequence ID" value="NZ_JAVDWR010000001.1"/>
</dbReference>
<accession>A0ABU1VVI6</accession>
<feature type="domain" description="Bacteriophage lambda Replication protein O N-terminal" evidence="1">
    <location>
        <begin position="20"/>
        <end position="114"/>
    </location>
</feature>
<dbReference type="InterPro" id="IPR006497">
    <property type="entry name" value="Phage_lambda_VrpO_N"/>
</dbReference>
<evidence type="ECO:0000313" key="3">
    <source>
        <dbReference type="Proteomes" id="UP001257909"/>
    </source>
</evidence>
<proteinExistence type="predicted"/>
<dbReference type="Pfam" id="PF04492">
    <property type="entry name" value="Phage_rep_O"/>
    <property type="match status" value="1"/>
</dbReference>